<dbReference type="PROSITE" id="PS51257">
    <property type="entry name" value="PROKAR_LIPOPROTEIN"/>
    <property type="match status" value="1"/>
</dbReference>
<evidence type="ECO:0000256" key="1">
    <source>
        <dbReference type="SAM" id="MobiDB-lite"/>
    </source>
</evidence>
<feature type="region of interest" description="Disordered" evidence="1">
    <location>
        <begin position="153"/>
        <end position="201"/>
    </location>
</feature>
<gene>
    <name evidence="2" type="ORF">PYS65_22595</name>
</gene>
<dbReference type="Proteomes" id="UP001216440">
    <property type="component" value="Chromosome"/>
</dbReference>
<keyword evidence="3" id="KW-1185">Reference proteome</keyword>
<evidence type="ECO:0000313" key="2">
    <source>
        <dbReference type="EMBL" id="WGD42706.1"/>
    </source>
</evidence>
<evidence type="ECO:0008006" key="4">
    <source>
        <dbReference type="Google" id="ProtNLM"/>
    </source>
</evidence>
<dbReference type="EMBL" id="CP121682">
    <property type="protein sequence ID" value="WGD42706.1"/>
    <property type="molecule type" value="Genomic_DNA"/>
</dbReference>
<proteinExistence type="predicted"/>
<feature type="compositionally biased region" description="Low complexity" evidence="1">
    <location>
        <begin position="186"/>
        <end position="201"/>
    </location>
</feature>
<reference evidence="2 3" key="1">
    <citation type="submission" date="2023-03" db="EMBL/GenBank/DDBJ databases">
        <authorList>
            <person name="Mo P."/>
        </authorList>
    </citation>
    <scope>NUCLEOTIDE SEQUENCE [LARGE SCALE GENOMIC DNA]</scope>
    <source>
        <strain evidence="2 3">HUAS 5</strain>
    </source>
</reference>
<accession>A0ABY8K3M1</accession>
<sequence length="201" mass="21299">MKKSRRAPLIVASGVITLVGCDVASNAAKQAPEESHRAVMDITMQQAGERADSMLDATLSAIKPEVIWTHSGTSEGSCDVSRSRMVMTIISKERRGDFLGVVQRFWEKSGYMIKSVNKSGEFPAIFAQSSDGFGISLAVGGAGQVAFEVDSPCVKPSEVDDPATPANGPDYDHPIPRPNVHSDFWSSTTSISAASPTVPAG</sequence>
<organism evidence="2 3">
    <name type="scientific">Streptomyces cathayae</name>
    <dbReference type="NCBI Taxonomy" id="3031124"/>
    <lineage>
        <taxon>Bacteria</taxon>
        <taxon>Bacillati</taxon>
        <taxon>Actinomycetota</taxon>
        <taxon>Actinomycetes</taxon>
        <taxon>Kitasatosporales</taxon>
        <taxon>Streptomycetaceae</taxon>
        <taxon>Streptomyces</taxon>
    </lineage>
</organism>
<evidence type="ECO:0000313" key="3">
    <source>
        <dbReference type="Proteomes" id="UP001216440"/>
    </source>
</evidence>
<protein>
    <recommendedName>
        <fullName evidence="4">Lipoprotein</fullName>
    </recommendedName>
</protein>
<dbReference type="RefSeq" id="WP_279335757.1">
    <property type="nucleotide sequence ID" value="NZ_CP121682.1"/>
</dbReference>
<name>A0ABY8K3M1_9ACTN</name>